<keyword evidence="4" id="KW-0032">Aminotransferase</keyword>
<dbReference type="InterPro" id="IPR015421">
    <property type="entry name" value="PyrdxlP-dep_Trfase_major"/>
</dbReference>
<dbReference type="InterPro" id="IPR015422">
    <property type="entry name" value="PyrdxlP-dep_Trfase_small"/>
</dbReference>
<dbReference type="InterPro" id="IPR016162">
    <property type="entry name" value="Ald_DH_N"/>
</dbReference>
<dbReference type="InterPro" id="IPR015424">
    <property type="entry name" value="PyrdxlP-dep_Trfase"/>
</dbReference>
<protein>
    <recommendedName>
        <fullName evidence="10">Aldehyde dehydrogenase domain-containing protein</fullName>
    </recommendedName>
</protein>
<evidence type="ECO:0000313" key="11">
    <source>
        <dbReference type="EMBL" id="CAD7247049.1"/>
    </source>
</evidence>
<comment type="similarity">
    <text evidence="3 9">Belongs to the aldehyde dehydrogenase family.</text>
</comment>
<dbReference type="InterPro" id="IPR016163">
    <property type="entry name" value="Ald_DH_C"/>
</dbReference>
<evidence type="ECO:0000256" key="3">
    <source>
        <dbReference type="ARBA" id="ARBA00009986"/>
    </source>
</evidence>
<evidence type="ECO:0000256" key="9">
    <source>
        <dbReference type="RuleBase" id="RU003345"/>
    </source>
</evidence>
<dbReference type="PROSITE" id="PS00687">
    <property type="entry name" value="ALDEHYDE_DEHYDR_GLU"/>
    <property type="match status" value="1"/>
</dbReference>
<evidence type="ECO:0000256" key="6">
    <source>
        <dbReference type="ARBA" id="ARBA00022898"/>
    </source>
</evidence>
<feature type="active site" evidence="8">
    <location>
        <position position="658"/>
    </location>
</feature>
<dbReference type="InterPro" id="IPR015590">
    <property type="entry name" value="Aldehyde_DH_dom"/>
</dbReference>
<reference evidence="11" key="1">
    <citation type="submission" date="2020-11" db="EMBL/GenBank/DDBJ databases">
        <authorList>
            <person name="Tran Van P."/>
        </authorList>
    </citation>
    <scope>NUCLEOTIDE SEQUENCE</scope>
</reference>
<evidence type="ECO:0000259" key="10">
    <source>
        <dbReference type="Pfam" id="PF00171"/>
    </source>
</evidence>
<dbReference type="InterPro" id="IPR016161">
    <property type="entry name" value="Ald_DH/histidinol_DH"/>
</dbReference>
<evidence type="ECO:0000256" key="7">
    <source>
        <dbReference type="ARBA" id="ARBA00023002"/>
    </source>
</evidence>
<evidence type="ECO:0000256" key="1">
    <source>
        <dbReference type="ARBA" id="ARBA00001933"/>
    </source>
</evidence>
<dbReference type="Proteomes" id="UP000677054">
    <property type="component" value="Unassembled WGS sequence"/>
</dbReference>
<keyword evidence="7 9" id="KW-0560">Oxidoreductase</keyword>
<feature type="domain" description="Aldehyde dehydrogenase" evidence="10">
    <location>
        <begin position="427"/>
        <end position="874"/>
    </location>
</feature>
<evidence type="ECO:0000256" key="2">
    <source>
        <dbReference type="ARBA" id="ARBA00008954"/>
    </source>
</evidence>
<dbReference type="Pfam" id="PF00171">
    <property type="entry name" value="Aldedh"/>
    <property type="match status" value="1"/>
</dbReference>
<evidence type="ECO:0000256" key="4">
    <source>
        <dbReference type="ARBA" id="ARBA00022576"/>
    </source>
</evidence>
<dbReference type="CDD" id="cd07103">
    <property type="entry name" value="ALDH_F5_SSADH_GabD"/>
    <property type="match status" value="1"/>
</dbReference>
<dbReference type="EMBL" id="CAJPEV010001317">
    <property type="protein sequence ID" value="CAG0892017.1"/>
    <property type="molecule type" value="Genomic_DNA"/>
</dbReference>
<dbReference type="PANTHER" id="PTHR11986">
    <property type="entry name" value="AMINOTRANSFERASE CLASS III"/>
    <property type="match status" value="1"/>
</dbReference>
<dbReference type="OrthoDB" id="5419315at2759"/>
<dbReference type="CDD" id="cd00610">
    <property type="entry name" value="OAT_like"/>
    <property type="match status" value="2"/>
</dbReference>
<name>A0A7R8XCC0_9CRUS</name>
<dbReference type="Pfam" id="PF00202">
    <property type="entry name" value="Aminotran_3"/>
    <property type="match status" value="2"/>
</dbReference>
<dbReference type="SUPFAM" id="SSF53720">
    <property type="entry name" value="ALDH-like"/>
    <property type="match status" value="1"/>
</dbReference>
<dbReference type="FunFam" id="3.40.640.10:FF:000013">
    <property type="entry name" value="4-aminobutyrate aminotransferase"/>
    <property type="match status" value="2"/>
</dbReference>
<organism evidence="11">
    <name type="scientific">Darwinula stevensoni</name>
    <dbReference type="NCBI Taxonomy" id="69355"/>
    <lineage>
        <taxon>Eukaryota</taxon>
        <taxon>Metazoa</taxon>
        <taxon>Ecdysozoa</taxon>
        <taxon>Arthropoda</taxon>
        <taxon>Crustacea</taxon>
        <taxon>Oligostraca</taxon>
        <taxon>Ostracoda</taxon>
        <taxon>Podocopa</taxon>
        <taxon>Podocopida</taxon>
        <taxon>Darwinulocopina</taxon>
        <taxon>Darwinuloidea</taxon>
        <taxon>Darwinulidae</taxon>
        <taxon>Darwinula</taxon>
    </lineage>
</organism>
<dbReference type="Gene3D" id="3.40.640.10">
    <property type="entry name" value="Type I PLP-dependent aspartate aminotransferase-like (Major domain)"/>
    <property type="match status" value="2"/>
</dbReference>
<dbReference type="Gene3D" id="3.90.1150.10">
    <property type="entry name" value="Aspartate Aminotransferase, domain 1"/>
    <property type="match status" value="2"/>
</dbReference>
<evidence type="ECO:0000313" key="12">
    <source>
        <dbReference type="Proteomes" id="UP000677054"/>
    </source>
</evidence>
<dbReference type="InterPro" id="IPR029510">
    <property type="entry name" value="Ald_DH_CS_GLU"/>
</dbReference>
<sequence length="1300" mass="140178">MELYDRRKQLVPNALGIFNPSTAVRAKGATIWNADGREMIDFAGGIGVMNAGHCPEPVVRAIQEQAARLIHSSFNVSLTESYLDLAEKLVELLPHGEATKVMLTNSGAEAVENAIKIARMATGRQGILCFTGAFHGRTMMSMTLTAKTKNKTSCGPFAPEVYRLEFPYPYRYGAGLSDEAYIEQQVRRLKDFFYYQAGAEHIAAVIVELVQGEGGFTVMPPAYLKALRDTCNEHGILLIFDEVQSGFGRTGEWSAFAHYGIVPDLSTWAKSMGGGMPIGAVMGKAHIMDAALPGTIGGTYGGNPVCCAAALANIQYMEAIDINAHGRRVGKIVRRRMEAMQAKCPAIGNVRGLGAMLAFELVKNNDPWQPDAELATKLVAACEKKGLIIISAGTFGNCIRVLSPLLYKYKNMAYKQYINGVWCDALNHNTWEVLNPATEEVVATVPYGNDDDARMAIEAAHQAFPAWSKTNAFQRASMLKNVAARIRQNASDFARITTQESGKPLMEAKGEWMVAADLFEWFAEEAKRTYGTVIPTSRNNKRSYVIWQPVGVVGIITAWNFPVWNLARAWGASLAAGCTIVAKPSEYTPLTAMLLTEIFDSEGFPPGVVNLVSAEAPSVGDALMDAEAVRKVHFVGSTRVGKILMDKASKVNTKLSLELGGNAPVLIFPDMNVEQIAASAVGAKFRNCGQVCVSPQRFLVHQDIYHAFCEAAAGLVAQYKAGNGLDTGTQVGPLINRKQQEHVAALVETSVSGGAKVLAGGNIPYPKGYFYSPTLLKEVEVTSPVFTKEAFGPLLPVTPFRNFEEAITLANATEFGLASYIWTKDLNTALLASEALEFGIVGINEWTPHGTEVPFGGWKQSGQGSELGHDGIFEAAAMPTGLAKSTEVVVASAKGALVYDVDGNTLIDMAGGIGVLNAGHRPTTVVNAIKKQLDKVIHSCTLVTTNEPTVELCEMLNKVTPGDFPKKTLLANSGAEAVENAVNIAKYYTKRPAIIVFEGGYHGRTLLTMSMTSKYGLFKKGYGATVSDIFRLPAPNMFRPFKGMSKAQYLQHCLDQLDHALIAQVDPSAIAAIVIEPVQGEAGFVPIPAEFLQKIRSLCTQHGIVMIADEIQSGFGRTGKLFAIEHSGVAPDIITMAKSIASGMPISAVTGRAEIMDTLHLGAVGGTYGGNPVACAAAIETIKILTDPAFVKHADQIGEIMRKTLESWKRKYSLVGDVRGIGGMRIVEFVKERDNNTPDPDLTLEIIRDAVSKGLILIRAGLFSNCIRLLPPFVITTGQLKEALEVLEGAIARAHTKRGL</sequence>
<dbReference type="EMBL" id="LR900834">
    <property type="protein sequence ID" value="CAD7247049.1"/>
    <property type="molecule type" value="Genomic_DNA"/>
</dbReference>
<dbReference type="GO" id="GO:0042802">
    <property type="term" value="F:identical protein binding"/>
    <property type="evidence" value="ECO:0007669"/>
    <property type="project" value="TreeGrafter"/>
</dbReference>
<keyword evidence="5" id="KW-0808">Transferase</keyword>
<gene>
    <name evidence="11" type="ORF">DSTB1V02_LOCUS6888</name>
</gene>
<dbReference type="Gene3D" id="3.40.309.10">
    <property type="entry name" value="Aldehyde Dehydrogenase, Chain A, domain 2"/>
    <property type="match status" value="1"/>
</dbReference>
<accession>A0A7R8XCC0</accession>
<dbReference type="Gene3D" id="3.40.605.10">
    <property type="entry name" value="Aldehyde Dehydrogenase, Chain A, domain 1"/>
    <property type="match status" value="1"/>
</dbReference>
<comment type="similarity">
    <text evidence="2">Belongs to the class-III pyridoxal-phosphate-dependent aminotransferase family.</text>
</comment>
<dbReference type="SUPFAM" id="SSF53383">
    <property type="entry name" value="PLP-dependent transferases"/>
    <property type="match status" value="2"/>
</dbReference>
<keyword evidence="6" id="KW-0663">Pyridoxal phosphate</keyword>
<dbReference type="InterPro" id="IPR049704">
    <property type="entry name" value="Aminotrans_3_PPA_site"/>
</dbReference>
<keyword evidence="12" id="KW-1185">Reference proteome</keyword>
<dbReference type="GO" id="GO:0008483">
    <property type="term" value="F:transaminase activity"/>
    <property type="evidence" value="ECO:0007669"/>
    <property type="project" value="UniProtKB-KW"/>
</dbReference>
<dbReference type="InterPro" id="IPR050103">
    <property type="entry name" value="Class-III_PLP-dep_AT"/>
</dbReference>
<dbReference type="GO" id="GO:0030170">
    <property type="term" value="F:pyridoxal phosphate binding"/>
    <property type="evidence" value="ECO:0007669"/>
    <property type="project" value="InterPro"/>
</dbReference>
<proteinExistence type="inferred from homology"/>
<dbReference type="GO" id="GO:0016620">
    <property type="term" value="F:oxidoreductase activity, acting on the aldehyde or oxo group of donors, NAD or NADP as acceptor"/>
    <property type="evidence" value="ECO:0007669"/>
    <property type="project" value="InterPro"/>
</dbReference>
<dbReference type="PANTHER" id="PTHR11986:SF58">
    <property type="entry name" value="LEUCINE_METHIONINE RACEMASE"/>
    <property type="match status" value="1"/>
</dbReference>
<dbReference type="FunFam" id="3.40.309.10:FF:000009">
    <property type="entry name" value="Aldehyde dehydrogenase A"/>
    <property type="match status" value="1"/>
</dbReference>
<evidence type="ECO:0000256" key="5">
    <source>
        <dbReference type="ARBA" id="ARBA00022679"/>
    </source>
</evidence>
<evidence type="ECO:0000256" key="8">
    <source>
        <dbReference type="PROSITE-ProRule" id="PRU10007"/>
    </source>
</evidence>
<dbReference type="FunFam" id="3.40.605.10:FF:000007">
    <property type="entry name" value="NAD/NADP-dependent betaine aldehyde dehydrogenase"/>
    <property type="match status" value="1"/>
</dbReference>
<comment type="cofactor">
    <cofactor evidence="1">
        <name>pyridoxal 5'-phosphate</name>
        <dbReference type="ChEBI" id="CHEBI:597326"/>
    </cofactor>
</comment>
<dbReference type="PROSITE" id="PS00600">
    <property type="entry name" value="AA_TRANSFER_CLASS_3"/>
    <property type="match status" value="2"/>
</dbReference>
<dbReference type="InterPro" id="IPR005814">
    <property type="entry name" value="Aminotrans_3"/>
</dbReference>